<evidence type="ECO:0000313" key="2">
    <source>
        <dbReference type="EMBL" id="AGH94725.1"/>
    </source>
</evidence>
<dbReference type="eggNOG" id="ENOG50344YN">
    <property type="taxonomic scope" value="Bacteria"/>
</dbReference>
<dbReference type="PATRIC" id="fig|1184267.3.peg.514"/>
<accession>M4V8E0</accession>
<proteinExistence type="predicted"/>
<evidence type="ECO:0000313" key="3">
    <source>
        <dbReference type="Proteomes" id="UP000012040"/>
    </source>
</evidence>
<dbReference type="Proteomes" id="UP000012040">
    <property type="component" value="Chromosome"/>
</dbReference>
<feature type="signal peptide" evidence="1">
    <location>
        <begin position="1"/>
        <end position="18"/>
    </location>
</feature>
<dbReference type="InterPro" id="IPR011250">
    <property type="entry name" value="OMP/PagP_B-barrel"/>
</dbReference>
<name>M4V8E0_9BACT</name>
<dbReference type="AlphaFoldDB" id="M4V8E0"/>
<dbReference type="HOGENOM" id="CLU_737054_0_0_7"/>
<sequence length="364" mass="38054">MKQLLVIAIALTAINAQASRARVNALGGAAHLVDTATVHNNPADIFALPSDYVAFETGATGALAQTAQNANAEGMIVRSMGDSKLGLSLGHQSVNAASWGLRGVVTNAALRVNQQNPLELTYGAKAADLAWAGTLVYSNYHDKQAAGAVVSKESSLGARFGVRASNWDAALRLGLGSNVELADSAKSEGNFSAGLNGGYWMENIYLHGAFSTASGKEKDNTGAELLKVNQQQISVGALATHKKDGSELFYGVQLVSTEQKDFFVKDRKTTSLTLPLVIGVEVDAASWLTFRGSVTQTTLINDAKTETAGVTNANTAPGIQNTAVNLGAGLKFNKLTVDGTLSTATTQTVDTTNLLAQVGATYWF</sequence>
<organism evidence="2 3">
    <name type="scientific">Pseudobdellovibrio exovorus JSS</name>
    <dbReference type="NCBI Taxonomy" id="1184267"/>
    <lineage>
        <taxon>Bacteria</taxon>
        <taxon>Pseudomonadati</taxon>
        <taxon>Bdellovibrionota</taxon>
        <taxon>Bdellovibrionia</taxon>
        <taxon>Bdellovibrionales</taxon>
        <taxon>Pseudobdellovibrionaceae</taxon>
        <taxon>Pseudobdellovibrio</taxon>
    </lineage>
</organism>
<keyword evidence="3" id="KW-1185">Reference proteome</keyword>
<gene>
    <name evidence="2" type="ORF">A11Q_505</name>
</gene>
<keyword evidence="1" id="KW-0732">Signal</keyword>
<protein>
    <submittedName>
        <fullName evidence="2">Uncharacterized protein</fullName>
    </submittedName>
</protein>
<dbReference type="EMBL" id="CP003537">
    <property type="protein sequence ID" value="AGH94725.1"/>
    <property type="molecule type" value="Genomic_DNA"/>
</dbReference>
<dbReference type="KEGG" id="bex:A11Q_505"/>
<feature type="chain" id="PRO_5004060036" evidence="1">
    <location>
        <begin position="19"/>
        <end position="364"/>
    </location>
</feature>
<dbReference type="RefSeq" id="WP_015469215.1">
    <property type="nucleotide sequence ID" value="NC_020813.1"/>
</dbReference>
<reference evidence="2 3" key="1">
    <citation type="journal article" date="2013" name="ISME J.">
        <title>By their genes ye shall know them: genomic signatures of predatory bacteria.</title>
        <authorList>
            <person name="Pasternak Z."/>
            <person name="Pietrokovski S."/>
            <person name="Rotem O."/>
            <person name="Gophna U."/>
            <person name="Lurie-Weinberger M.N."/>
            <person name="Jurkevitch E."/>
        </authorList>
    </citation>
    <scope>NUCLEOTIDE SEQUENCE [LARGE SCALE GENOMIC DNA]</scope>
    <source>
        <strain evidence="2 3">JSS</strain>
    </source>
</reference>
<dbReference type="OrthoDB" id="5289038at2"/>
<dbReference type="SUPFAM" id="SSF56925">
    <property type="entry name" value="OMPA-like"/>
    <property type="match status" value="1"/>
</dbReference>
<evidence type="ECO:0000256" key="1">
    <source>
        <dbReference type="SAM" id="SignalP"/>
    </source>
</evidence>